<evidence type="ECO:0000256" key="2">
    <source>
        <dbReference type="ARBA" id="ARBA00010617"/>
    </source>
</evidence>
<dbReference type="PANTHER" id="PTHR24305">
    <property type="entry name" value="CYTOCHROME P450"/>
    <property type="match status" value="1"/>
</dbReference>
<dbReference type="PANTHER" id="PTHR24305:SF230">
    <property type="entry name" value="P450, PUTATIVE (EUROFUNG)-RELATED"/>
    <property type="match status" value="1"/>
</dbReference>
<comment type="cofactor">
    <cofactor evidence="1 8">
        <name>heme</name>
        <dbReference type="ChEBI" id="CHEBI:30413"/>
    </cofactor>
</comment>
<keyword evidence="3 8" id="KW-0349">Heme</keyword>
<dbReference type="InterPro" id="IPR001128">
    <property type="entry name" value="Cyt_P450"/>
</dbReference>
<dbReference type="AlphaFoldDB" id="A0A4Z0ZBE1"/>
<evidence type="ECO:0000256" key="9">
    <source>
        <dbReference type="RuleBase" id="RU000461"/>
    </source>
</evidence>
<evidence type="ECO:0000256" key="8">
    <source>
        <dbReference type="PIRSR" id="PIRSR602401-1"/>
    </source>
</evidence>
<dbReference type="Gene3D" id="1.10.630.10">
    <property type="entry name" value="Cytochrome P450"/>
    <property type="match status" value="1"/>
</dbReference>
<sequence length="510" mass="57759">MAEKITSAWTERSSIGLFALVAALSALIWQTATAIYNIYFHPLRKFPGPLLQRASVFPWAIQHSIGVQAHKTQKLHDQYGPVVRIGPNHLSFTDPRAWKDIYGHRVGNGLHANEMSKANIFVNIIKSIPTSIINADREEHSRFRRALSHGFSDAAMREQEPEIVKYVDLLMERLHQECDQGAKKLNLETWFNFTTFDIIGNLVFGQSFNCLKNADYHPWIDFIFKSVRSGAVLTAMTYVGLADLVQLLFKLGGFAITQVRHYTDEMVRSRLSMEKSREDLFEGLVKRRDDWNLSFEKLSANAFLLVLAGSETTATTLSGATYLLLKHPDILDKLQQEIRSTFKDASQININSVGNLKYMLAVLNEALRLYPPVTAGLVRTVPEGGAEIAGHFIPEGTLVEVQHWSMNHSKDNWADPWGFKPERFLTTSEGALQAGNKLEALQAFNVGPRNCIGRNLAYAEMRIILARVIFDFDLKIADESKDWIEKQKAFVLWARIPLKAYLKPVRENKA</sequence>
<protein>
    <recommendedName>
        <fullName evidence="12">Isotrichodermin C-15 hydroxylase</fullName>
    </recommendedName>
</protein>
<dbReference type="PRINTS" id="PR00463">
    <property type="entry name" value="EP450I"/>
</dbReference>
<dbReference type="STRING" id="37992.A0A4Z0ZBE1"/>
<gene>
    <name evidence="10" type="ORF">E0Z10_g1936</name>
</gene>
<keyword evidence="4 8" id="KW-0479">Metal-binding</keyword>
<evidence type="ECO:0000256" key="3">
    <source>
        <dbReference type="ARBA" id="ARBA00022617"/>
    </source>
</evidence>
<dbReference type="InterPro" id="IPR017972">
    <property type="entry name" value="Cyt_P450_CS"/>
</dbReference>
<dbReference type="OrthoDB" id="1470350at2759"/>
<dbReference type="PROSITE" id="PS00086">
    <property type="entry name" value="CYTOCHROME_P450"/>
    <property type="match status" value="1"/>
</dbReference>
<dbReference type="GO" id="GO:0005506">
    <property type="term" value="F:iron ion binding"/>
    <property type="evidence" value="ECO:0007669"/>
    <property type="project" value="InterPro"/>
</dbReference>
<keyword evidence="11" id="KW-1185">Reference proteome</keyword>
<evidence type="ECO:0000313" key="11">
    <source>
        <dbReference type="Proteomes" id="UP000297716"/>
    </source>
</evidence>
<dbReference type="PRINTS" id="PR00385">
    <property type="entry name" value="P450"/>
</dbReference>
<keyword evidence="7 9" id="KW-0503">Monooxygenase</keyword>
<keyword evidence="6 8" id="KW-0408">Iron</keyword>
<dbReference type="InterPro" id="IPR050121">
    <property type="entry name" value="Cytochrome_P450_monoxygenase"/>
</dbReference>
<comment type="similarity">
    <text evidence="2 9">Belongs to the cytochrome P450 family.</text>
</comment>
<evidence type="ECO:0000256" key="5">
    <source>
        <dbReference type="ARBA" id="ARBA00023002"/>
    </source>
</evidence>
<dbReference type="InterPro" id="IPR036396">
    <property type="entry name" value="Cyt_P450_sf"/>
</dbReference>
<evidence type="ECO:0000256" key="6">
    <source>
        <dbReference type="ARBA" id="ARBA00023004"/>
    </source>
</evidence>
<evidence type="ECO:0000256" key="7">
    <source>
        <dbReference type="ARBA" id="ARBA00023033"/>
    </source>
</evidence>
<dbReference type="GO" id="GO:0016705">
    <property type="term" value="F:oxidoreductase activity, acting on paired donors, with incorporation or reduction of molecular oxygen"/>
    <property type="evidence" value="ECO:0007669"/>
    <property type="project" value="InterPro"/>
</dbReference>
<evidence type="ECO:0008006" key="12">
    <source>
        <dbReference type="Google" id="ProtNLM"/>
    </source>
</evidence>
<dbReference type="GO" id="GO:0004497">
    <property type="term" value="F:monooxygenase activity"/>
    <property type="evidence" value="ECO:0007669"/>
    <property type="project" value="UniProtKB-KW"/>
</dbReference>
<reference evidence="10 11" key="1">
    <citation type="submission" date="2019-03" db="EMBL/GenBank/DDBJ databases">
        <title>Draft genome sequence of Xylaria hypoxylon DSM 108379, a ubiquitous saprotrophic-parasitic fungi on hardwood.</title>
        <authorList>
            <person name="Buettner E."/>
            <person name="Leonhardt S."/>
            <person name="Gebauer A.M."/>
            <person name="Liers C."/>
            <person name="Hofrichter M."/>
            <person name="Kellner H."/>
        </authorList>
    </citation>
    <scope>NUCLEOTIDE SEQUENCE [LARGE SCALE GENOMIC DNA]</scope>
    <source>
        <strain evidence="10 11">DSM 108379</strain>
    </source>
</reference>
<keyword evidence="5 9" id="KW-0560">Oxidoreductase</keyword>
<dbReference type="InterPro" id="IPR002401">
    <property type="entry name" value="Cyt_P450_E_grp-I"/>
</dbReference>
<evidence type="ECO:0000256" key="4">
    <source>
        <dbReference type="ARBA" id="ARBA00022723"/>
    </source>
</evidence>
<dbReference type="Pfam" id="PF00067">
    <property type="entry name" value="p450"/>
    <property type="match status" value="1"/>
</dbReference>
<evidence type="ECO:0000256" key="1">
    <source>
        <dbReference type="ARBA" id="ARBA00001971"/>
    </source>
</evidence>
<proteinExistence type="inferred from homology"/>
<name>A0A4Z0ZBE1_9PEZI</name>
<comment type="caution">
    <text evidence="10">The sequence shown here is derived from an EMBL/GenBank/DDBJ whole genome shotgun (WGS) entry which is preliminary data.</text>
</comment>
<dbReference type="EMBL" id="SKBN01000022">
    <property type="protein sequence ID" value="TGJ86836.1"/>
    <property type="molecule type" value="Genomic_DNA"/>
</dbReference>
<dbReference type="SUPFAM" id="SSF48264">
    <property type="entry name" value="Cytochrome P450"/>
    <property type="match status" value="1"/>
</dbReference>
<dbReference type="GO" id="GO:0020037">
    <property type="term" value="F:heme binding"/>
    <property type="evidence" value="ECO:0007669"/>
    <property type="project" value="InterPro"/>
</dbReference>
<evidence type="ECO:0000313" key="10">
    <source>
        <dbReference type="EMBL" id="TGJ86836.1"/>
    </source>
</evidence>
<dbReference type="GO" id="GO:0009403">
    <property type="term" value="P:toxin biosynthetic process"/>
    <property type="evidence" value="ECO:0007669"/>
    <property type="project" value="UniProtKB-ARBA"/>
</dbReference>
<accession>A0A4Z0ZBE1</accession>
<dbReference type="CDD" id="cd11058">
    <property type="entry name" value="CYP60B-like"/>
    <property type="match status" value="1"/>
</dbReference>
<dbReference type="Proteomes" id="UP000297716">
    <property type="component" value="Unassembled WGS sequence"/>
</dbReference>
<feature type="binding site" description="axial binding residue" evidence="8">
    <location>
        <position position="451"/>
    </location>
    <ligand>
        <name>heme</name>
        <dbReference type="ChEBI" id="CHEBI:30413"/>
    </ligand>
    <ligandPart>
        <name>Fe</name>
        <dbReference type="ChEBI" id="CHEBI:18248"/>
    </ligandPart>
</feature>
<dbReference type="FunFam" id="1.10.630.10:FF:000047">
    <property type="entry name" value="Cytochrome P450 monooxygenase"/>
    <property type="match status" value="1"/>
</dbReference>
<organism evidence="10 11">
    <name type="scientific">Xylaria hypoxylon</name>
    <dbReference type="NCBI Taxonomy" id="37992"/>
    <lineage>
        <taxon>Eukaryota</taxon>
        <taxon>Fungi</taxon>
        <taxon>Dikarya</taxon>
        <taxon>Ascomycota</taxon>
        <taxon>Pezizomycotina</taxon>
        <taxon>Sordariomycetes</taxon>
        <taxon>Xylariomycetidae</taxon>
        <taxon>Xylariales</taxon>
        <taxon>Xylariaceae</taxon>
        <taxon>Xylaria</taxon>
    </lineage>
</organism>